<organism evidence="2 3">
    <name type="scientific">Biomphalaria pfeifferi</name>
    <name type="common">Bloodfluke planorb</name>
    <name type="synonym">Freshwater snail</name>
    <dbReference type="NCBI Taxonomy" id="112525"/>
    <lineage>
        <taxon>Eukaryota</taxon>
        <taxon>Metazoa</taxon>
        <taxon>Spiralia</taxon>
        <taxon>Lophotrochozoa</taxon>
        <taxon>Mollusca</taxon>
        <taxon>Gastropoda</taxon>
        <taxon>Heterobranchia</taxon>
        <taxon>Euthyneura</taxon>
        <taxon>Panpulmonata</taxon>
        <taxon>Hygrophila</taxon>
        <taxon>Lymnaeoidea</taxon>
        <taxon>Planorbidae</taxon>
        <taxon>Biomphalaria</taxon>
    </lineage>
</organism>
<dbReference type="AlphaFoldDB" id="A0AAD8F871"/>
<protein>
    <submittedName>
        <fullName evidence="2">Uncharacterized protein</fullName>
    </submittedName>
</protein>
<sequence length="58" mass="6792">FPLPMKILVILQALALFRCAAMTDEFYDEEPEFESKRQWSLSSDCSMCITYNDPEYCT</sequence>
<evidence type="ECO:0000256" key="1">
    <source>
        <dbReference type="SAM" id="SignalP"/>
    </source>
</evidence>
<keyword evidence="3" id="KW-1185">Reference proteome</keyword>
<feature type="non-terminal residue" evidence="2">
    <location>
        <position position="1"/>
    </location>
</feature>
<reference evidence="2" key="2">
    <citation type="submission" date="2023-04" db="EMBL/GenBank/DDBJ databases">
        <authorList>
            <person name="Bu L."/>
            <person name="Lu L."/>
            <person name="Laidemitt M.R."/>
            <person name="Zhang S.M."/>
            <person name="Mutuku M."/>
            <person name="Mkoji G."/>
            <person name="Steinauer M."/>
            <person name="Loker E.S."/>
        </authorList>
    </citation>
    <scope>NUCLEOTIDE SEQUENCE</scope>
    <source>
        <strain evidence="2">KasaAsao</strain>
        <tissue evidence="2">Whole Snail</tissue>
    </source>
</reference>
<feature type="non-terminal residue" evidence="2">
    <location>
        <position position="58"/>
    </location>
</feature>
<feature type="signal peptide" evidence="1">
    <location>
        <begin position="1"/>
        <end position="23"/>
    </location>
</feature>
<dbReference type="Proteomes" id="UP001233172">
    <property type="component" value="Unassembled WGS sequence"/>
</dbReference>
<comment type="caution">
    <text evidence="2">The sequence shown here is derived from an EMBL/GenBank/DDBJ whole genome shotgun (WGS) entry which is preliminary data.</text>
</comment>
<gene>
    <name evidence="2" type="ORF">Bpfe_015276</name>
</gene>
<accession>A0AAD8F871</accession>
<keyword evidence="1" id="KW-0732">Signal</keyword>
<proteinExistence type="predicted"/>
<dbReference type="EMBL" id="JASAOG010000071">
    <property type="protein sequence ID" value="KAK0055262.1"/>
    <property type="molecule type" value="Genomic_DNA"/>
</dbReference>
<name>A0AAD8F871_BIOPF</name>
<evidence type="ECO:0000313" key="2">
    <source>
        <dbReference type="EMBL" id="KAK0055262.1"/>
    </source>
</evidence>
<evidence type="ECO:0000313" key="3">
    <source>
        <dbReference type="Proteomes" id="UP001233172"/>
    </source>
</evidence>
<feature type="chain" id="PRO_5042061289" evidence="1">
    <location>
        <begin position="24"/>
        <end position="58"/>
    </location>
</feature>
<reference evidence="2" key="1">
    <citation type="journal article" date="2023" name="PLoS Negl. Trop. Dis.">
        <title>A genome sequence for Biomphalaria pfeifferi, the major vector snail for the human-infecting parasite Schistosoma mansoni.</title>
        <authorList>
            <person name="Bu L."/>
            <person name="Lu L."/>
            <person name="Laidemitt M.R."/>
            <person name="Zhang S.M."/>
            <person name="Mutuku M."/>
            <person name="Mkoji G."/>
            <person name="Steinauer M."/>
            <person name="Loker E.S."/>
        </authorList>
    </citation>
    <scope>NUCLEOTIDE SEQUENCE</scope>
    <source>
        <strain evidence="2">KasaAsao</strain>
    </source>
</reference>